<dbReference type="Proteomes" id="UP000182763">
    <property type="component" value="Unassembled WGS sequence"/>
</dbReference>
<evidence type="ECO:0000313" key="1">
    <source>
        <dbReference type="EMBL" id="OIP71148.1"/>
    </source>
</evidence>
<comment type="caution">
    <text evidence="1">The sequence shown here is derived from an EMBL/GenBank/DDBJ whole genome shotgun (WGS) entry which is preliminary data.</text>
</comment>
<evidence type="ECO:0000313" key="2">
    <source>
        <dbReference type="Proteomes" id="UP000182763"/>
    </source>
</evidence>
<dbReference type="EMBL" id="MNYY01000073">
    <property type="protein sequence ID" value="OIP71148.1"/>
    <property type="molecule type" value="Genomic_DNA"/>
</dbReference>
<reference evidence="1 2" key="1">
    <citation type="journal article" date="2016" name="Environ. Microbiol.">
        <title>Genomic resolution of a cold subsurface aquifer community provides metabolic insights for novel microbes adapted to high CO concentrations.</title>
        <authorList>
            <person name="Probst A.J."/>
            <person name="Castelle C.J."/>
            <person name="Singh A."/>
            <person name="Brown C.T."/>
            <person name="Anantharaman K."/>
            <person name="Sharon I."/>
            <person name="Hug L.A."/>
            <person name="Burstein D."/>
            <person name="Emerson J.B."/>
            <person name="Thomas B.C."/>
            <person name="Banfield J.F."/>
        </authorList>
    </citation>
    <scope>NUCLEOTIDE SEQUENCE [LARGE SCALE GENOMIC DNA]</scope>
    <source>
        <strain evidence="1">CG2_30_33_13</strain>
    </source>
</reference>
<accession>A0A1J5GFT6</accession>
<sequence length="61" mass="6974">MWKVIYIAKDISLATNLEKILKNKGIITILNQLEMSEDELNGNVEILVSNWEAQEAMDIII</sequence>
<organism evidence="1 2">
    <name type="scientific">Candidatus Infernicultor aquiphilus</name>
    <dbReference type="NCBI Taxonomy" id="1805029"/>
    <lineage>
        <taxon>Bacteria</taxon>
        <taxon>Pseudomonadati</taxon>
        <taxon>Atribacterota</taxon>
        <taxon>Candidatus Phoenicimicrobiia</taxon>
        <taxon>Candidatus Pheonicimicrobiales</taxon>
        <taxon>Candidatus Phoenicimicrobiaceae</taxon>
        <taxon>Candidatus Infernicultor</taxon>
    </lineage>
</organism>
<evidence type="ECO:0008006" key="3">
    <source>
        <dbReference type="Google" id="ProtNLM"/>
    </source>
</evidence>
<name>A0A1J5GFT6_9BACT</name>
<gene>
    <name evidence="1" type="ORF">AUK42_03760</name>
</gene>
<protein>
    <recommendedName>
        <fullName evidence="3">Glutamate decarboxylase</fullName>
    </recommendedName>
</protein>
<proteinExistence type="predicted"/>
<dbReference type="AlphaFoldDB" id="A0A1J5GFT6"/>